<proteinExistence type="predicted"/>
<dbReference type="PROSITE" id="PS50104">
    <property type="entry name" value="TIR"/>
    <property type="match status" value="1"/>
</dbReference>
<comment type="caution">
    <text evidence="3">The sequence shown here is derived from an EMBL/GenBank/DDBJ whole genome shotgun (WGS) entry which is preliminary data.</text>
</comment>
<dbReference type="GO" id="GO:0007165">
    <property type="term" value="P:signal transduction"/>
    <property type="evidence" value="ECO:0007669"/>
    <property type="project" value="InterPro"/>
</dbReference>
<sequence length="51" mass="5736">LIGEDTHNGFTSHLYDALCRKKIKAFIDYELERGDEISPSLLRAIEGSKIA</sequence>
<organism evidence="3 4">
    <name type="scientific">Dipteronia sinensis</name>
    <dbReference type="NCBI Taxonomy" id="43782"/>
    <lineage>
        <taxon>Eukaryota</taxon>
        <taxon>Viridiplantae</taxon>
        <taxon>Streptophyta</taxon>
        <taxon>Embryophyta</taxon>
        <taxon>Tracheophyta</taxon>
        <taxon>Spermatophyta</taxon>
        <taxon>Magnoliopsida</taxon>
        <taxon>eudicotyledons</taxon>
        <taxon>Gunneridae</taxon>
        <taxon>Pentapetalae</taxon>
        <taxon>rosids</taxon>
        <taxon>malvids</taxon>
        <taxon>Sapindales</taxon>
        <taxon>Sapindaceae</taxon>
        <taxon>Hippocastanoideae</taxon>
        <taxon>Acereae</taxon>
        <taxon>Dipteronia</taxon>
    </lineage>
</organism>
<evidence type="ECO:0000313" key="4">
    <source>
        <dbReference type="Proteomes" id="UP001281410"/>
    </source>
</evidence>
<dbReference type="EMBL" id="JANJYJ010000001">
    <property type="protein sequence ID" value="KAK3229754.1"/>
    <property type="molecule type" value="Genomic_DNA"/>
</dbReference>
<reference evidence="3" key="1">
    <citation type="journal article" date="2023" name="Plant J.">
        <title>Genome sequences and population genomics provide insights into the demographic history, inbreeding, and mutation load of two 'living fossil' tree species of Dipteronia.</title>
        <authorList>
            <person name="Feng Y."/>
            <person name="Comes H.P."/>
            <person name="Chen J."/>
            <person name="Zhu S."/>
            <person name="Lu R."/>
            <person name="Zhang X."/>
            <person name="Li P."/>
            <person name="Qiu J."/>
            <person name="Olsen K.M."/>
            <person name="Qiu Y."/>
        </authorList>
    </citation>
    <scope>NUCLEOTIDE SEQUENCE</scope>
    <source>
        <strain evidence="3">NBL</strain>
    </source>
</reference>
<feature type="domain" description="TIR" evidence="2">
    <location>
        <begin position="1"/>
        <end position="51"/>
    </location>
</feature>
<dbReference type="SUPFAM" id="SSF52200">
    <property type="entry name" value="Toll/Interleukin receptor TIR domain"/>
    <property type="match status" value="1"/>
</dbReference>
<feature type="non-terminal residue" evidence="3">
    <location>
        <position position="51"/>
    </location>
</feature>
<dbReference type="AlphaFoldDB" id="A0AAE0B5S5"/>
<protein>
    <recommendedName>
        <fullName evidence="2">TIR domain-containing protein</fullName>
    </recommendedName>
</protein>
<accession>A0AAE0B5S5</accession>
<dbReference type="InterPro" id="IPR000157">
    <property type="entry name" value="TIR_dom"/>
</dbReference>
<dbReference type="Gene3D" id="3.40.50.10140">
    <property type="entry name" value="Toll/interleukin-1 receptor homology (TIR) domain"/>
    <property type="match status" value="1"/>
</dbReference>
<dbReference type="PANTHER" id="PTHR32009:SF159">
    <property type="entry name" value="TIR DOMAIN-CONTAINING PROTEIN"/>
    <property type="match status" value="1"/>
</dbReference>
<feature type="non-terminal residue" evidence="3">
    <location>
        <position position="1"/>
    </location>
</feature>
<name>A0AAE0B5S5_9ROSI</name>
<dbReference type="PANTHER" id="PTHR32009">
    <property type="entry name" value="TMV RESISTANCE PROTEIN N-LIKE"/>
    <property type="match status" value="1"/>
</dbReference>
<dbReference type="Proteomes" id="UP001281410">
    <property type="component" value="Unassembled WGS sequence"/>
</dbReference>
<keyword evidence="1" id="KW-0520">NAD</keyword>
<dbReference type="Pfam" id="PF01582">
    <property type="entry name" value="TIR"/>
    <property type="match status" value="1"/>
</dbReference>
<evidence type="ECO:0000259" key="2">
    <source>
        <dbReference type="PROSITE" id="PS50104"/>
    </source>
</evidence>
<dbReference type="InterPro" id="IPR035897">
    <property type="entry name" value="Toll_tir_struct_dom_sf"/>
</dbReference>
<evidence type="ECO:0000256" key="1">
    <source>
        <dbReference type="ARBA" id="ARBA00023027"/>
    </source>
</evidence>
<keyword evidence="4" id="KW-1185">Reference proteome</keyword>
<gene>
    <name evidence="3" type="ORF">Dsin_001635</name>
</gene>
<evidence type="ECO:0000313" key="3">
    <source>
        <dbReference type="EMBL" id="KAK3229754.1"/>
    </source>
</evidence>